<dbReference type="PANTHER" id="PTHR18895:SF74">
    <property type="entry name" value="MTRF1L RELEASE FACTOR GLUTAMINE METHYLTRANSFERASE"/>
    <property type="match status" value="1"/>
</dbReference>
<dbReference type="NCBIfam" id="TIGR00536">
    <property type="entry name" value="hemK_fam"/>
    <property type="match status" value="1"/>
</dbReference>
<dbReference type="Gene3D" id="1.10.8.10">
    <property type="entry name" value="DNA helicase RuvA subunit, C-terminal domain"/>
    <property type="match status" value="1"/>
</dbReference>
<protein>
    <recommendedName>
        <fullName evidence="1">peptide chain release factor N(5)-glutamine methyltransferase</fullName>
        <ecNumber evidence="1">2.1.1.297</ecNumber>
    </recommendedName>
</protein>
<dbReference type="CDD" id="cd02440">
    <property type="entry name" value="AdoMet_MTases"/>
    <property type="match status" value="1"/>
</dbReference>
<dbReference type="Gene3D" id="3.40.50.150">
    <property type="entry name" value="Vaccinia Virus protein VP39"/>
    <property type="match status" value="1"/>
</dbReference>
<evidence type="ECO:0000313" key="8">
    <source>
        <dbReference type="Proteomes" id="UP000053831"/>
    </source>
</evidence>
<dbReference type="GO" id="GO:0102559">
    <property type="term" value="F:peptide chain release factor N(5)-glutamine methyltransferase activity"/>
    <property type="evidence" value="ECO:0007669"/>
    <property type="project" value="UniProtKB-EC"/>
</dbReference>
<dbReference type="GO" id="GO:0032259">
    <property type="term" value="P:methylation"/>
    <property type="evidence" value="ECO:0007669"/>
    <property type="project" value="UniProtKB-KW"/>
</dbReference>
<dbReference type="OrthoDB" id="269872at2759"/>
<dbReference type="GO" id="GO:0003676">
    <property type="term" value="F:nucleic acid binding"/>
    <property type="evidence" value="ECO:0007669"/>
    <property type="project" value="InterPro"/>
</dbReference>
<evidence type="ECO:0000256" key="1">
    <source>
        <dbReference type="ARBA" id="ARBA00012771"/>
    </source>
</evidence>
<feature type="domain" description="Methyltransferase small" evidence="6">
    <location>
        <begin position="105"/>
        <end position="203"/>
    </location>
</feature>
<comment type="caution">
    <text evidence="7">The sequence shown here is derived from an EMBL/GenBank/DDBJ whole genome shotgun (WGS) entry which is preliminary data.</text>
</comment>
<dbReference type="InterPro" id="IPR007848">
    <property type="entry name" value="Small_mtfrase_dom"/>
</dbReference>
<dbReference type="InterPro" id="IPR004556">
    <property type="entry name" value="HemK-like"/>
</dbReference>
<dbReference type="GO" id="GO:0005739">
    <property type="term" value="C:mitochondrion"/>
    <property type="evidence" value="ECO:0007669"/>
    <property type="project" value="TreeGrafter"/>
</dbReference>
<reference evidence="7 8" key="1">
    <citation type="submission" date="2015-07" db="EMBL/GenBank/DDBJ databases">
        <title>The genome of the fungus Escovopsis weberi, a specialized disease agent of ant agriculture.</title>
        <authorList>
            <person name="de Man T.J."/>
            <person name="Stajich J.E."/>
            <person name="Kubicek C.P."/>
            <person name="Chenthamara K."/>
            <person name="Atanasova L."/>
            <person name="Druzhinina I.S."/>
            <person name="Birnbaum S."/>
            <person name="Barribeau S.M."/>
            <person name="Teiling C."/>
            <person name="Suen G."/>
            <person name="Currie C."/>
            <person name="Gerardo N.M."/>
        </authorList>
    </citation>
    <scope>NUCLEOTIDE SEQUENCE [LARGE SCALE GENOMIC DNA]</scope>
</reference>
<evidence type="ECO:0000256" key="2">
    <source>
        <dbReference type="ARBA" id="ARBA00022603"/>
    </source>
</evidence>
<proteinExistence type="predicted"/>
<dbReference type="PROSITE" id="PS00092">
    <property type="entry name" value="N6_MTASE"/>
    <property type="match status" value="1"/>
</dbReference>
<keyword evidence="2 7" id="KW-0489">Methyltransferase</keyword>
<name>A0A0M8N3E8_ESCWE</name>
<dbReference type="STRING" id="150374.A0A0M8N3E8"/>
<evidence type="ECO:0000256" key="5">
    <source>
        <dbReference type="ARBA" id="ARBA00048391"/>
    </source>
</evidence>
<keyword evidence="3 7" id="KW-0808">Transferase</keyword>
<dbReference type="EMBL" id="LGSR01000020">
    <property type="protein sequence ID" value="KOS19021.1"/>
    <property type="molecule type" value="Genomic_DNA"/>
</dbReference>
<keyword evidence="8" id="KW-1185">Reference proteome</keyword>
<dbReference type="AlphaFoldDB" id="A0A0M8N3E8"/>
<sequence>MPACRSLESAVNELRWIREHVESTARDEQQAASKTARLCRRRGRGVPLQYILGSQPFGPLDIRCKPGVLIPRPETEAYTHHLAHLIRGGKLTNPMAAKNRKGGLNIVDFCTGTGCIPLLLFSVLQGRMQDLHVLGVDISPAAVELARENIARNVQSGNISPLLPGQSMEVQTGDVFHDHDIEKLAERQWDVMVSNPPYVSSRVWKYGLGNLGYSVRKYEPSLALVPSHDLPIPPGWNHEDVFYSRLLDVAGRLGPRVILLEIGDEAQARRVLEGIGRHALSATLRVEVWRDWPDLTPGNEEAGLMEILRRDGEIWRVPVKGGGHIRSIFMTRDLAETDP</sequence>
<keyword evidence="4" id="KW-0949">S-adenosyl-L-methionine</keyword>
<evidence type="ECO:0000259" key="6">
    <source>
        <dbReference type="Pfam" id="PF05175"/>
    </source>
</evidence>
<evidence type="ECO:0000256" key="3">
    <source>
        <dbReference type="ARBA" id="ARBA00022679"/>
    </source>
</evidence>
<comment type="catalytic activity">
    <reaction evidence="5">
        <text>L-glutaminyl-[peptide chain release factor] + S-adenosyl-L-methionine = N(5)-methyl-L-glutaminyl-[peptide chain release factor] + S-adenosyl-L-homocysteine + H(+)</text>
        <dbReference type="Rhea" id="RHEA:42896"/>
        <dbReference type="Rhea" id="RHEA-COMP:10271"/>
        <dbReference type="Rhea" id="RHEA-COMP:10272"/>
        <dbReference type="ChEBI" id="CHEBI:15378"/>
        <dbReference type="ChEBI" id="CHEBI:30011"/>
        <dbReference type="ChEBI" id="CHEBI:57856"/>
        <dbReference type="ChEBI" id="CHEBI:59789"/>
        <dbReference type="ChEBI" id="CHEBI:61891"/>
        <dbReference type="EC" id="2.1.1.297"/>
    </reaction>
</comment>
<dbReference type="SUPFAM" id="SSF53335">
    <property type="entry name" value="S-adenosyl-L-methionine-dependent methyltransferases"/>
    <property type="match status" value="1"/>
</dbReference>
<organism evidence="7 8">
    <name type="scientific">Escovopsis weberi</name>
    <dbReference type="NCBI Taxonomy" id="150374"/>
    <lineage>
        <taxon>Eukaryota</taxon>
        <taxon>Fungi</taxon>
        <taxon>Dikarya</taxon>
        <taxon>Ascomycota</taxon>
        <taxon>Pezizomycotina</taxon>
        <taxon>Sordariomycetes</taxon>
        <taxon>Hypocreomycetidae</taxon>
        <taxon>Hypocreales</taxon>
        <taxon>Hypocreaceae</taxon>
        <taxon>Escovopsis</taxon>
    </lineage>
</organism>
<accession>A0A0M8N3E8</accession>
<gene>
    <name evidence="7" type="ORF">ESCO_000373</name>
</gene>
<dbReference type="PANTHER" id="PTHR18895">
    <property type="entry name" value="HEMK METHYLTRANSFERASE"/>
    <property type="match status" value="1"/>
</dbReference>
<dbReference type="InterPro" id="IPR029063">
    <property type="entry name" value="SAM-dependent_MTases_sf"/>
</dbReference>
<dbReference type="InterPro" id="IPR002052">
    <property type="entry name" value="DNA_methylase_N6_adenine_CS"/>
</dbReference>
<dbReference type="InterPro" id="IPR050320">
    <property type="entry name" value="N5-glutamine_MTase"/>
</dbReference>
<evidence type="ECO:0000256" key="4">
    <source>
        <dbReference type="ARBA" id="ARBA00022691"/>
    </source>
</evidence>
<evidence type="ECO:0000313" key="7">
    <source>
        <dbReference type="EMBL" id="KOS19021.1"/>
    </source>
</evidence>
<dbReference type="Proteomes" id="UP000053831">
    <property type="component" value="Unassembled WGS sequence"/>
</dbReference>
<dbReference type="Pfam" id="PF05175">
    <property type="entry name" value="MTS"/>
    <property type="match status" value="1"/>
</dbReference>
<dbReference type="EC" id="2.1.1.297" evidence="1"/>